<gene>
    <name evidence="1" type="ORF">LACBIDRAFT_312367</name>
</gene>
<organism evidence="2">
    <name type="scientific">Laccaria bicolor (strain S238N-H82 / ATCC MYA-4686)</name>
    <name type="common">Bicoloured deceiver</name>
    <name type="synonym">Laccaria laccata var. bicolor</name>
    <dbReference type="NCBI Taxonomy" id="486041"/>
    <lineage>
        <taxon>Eukaryota</taxon>
        <taxon>Fungi</taxon>
        <taxon>Dikarya</taxon>
        <taxon>Basidiomycota</taxon>
        <taxon>Agaricomycotina</taxon>
        <taxon>Agaricomycetes</taxon>
        <taxon>Agaricomycetidae</taxon>
        <taxon>Agaricales</taxon>
        <taxon>Agaricineae</taxon>
        <taxon>Hydnangiaceae</taxon>
        <taxon>Laccaria</taxon>
    </lineage>
</organism>
<dbReference type="Proteomes" id="UP000001194">
    <property type="component" value="Unassembled WGS sequence"/>
</dbReference>
<dbReference type="RefSeq" id="XP_001888110.1">
    <property type="nucleotide sequence ID" value="XM_001888075.1"/>
</dbReference>
<sequence length="52" mass="6058">MGLEDLALNRQKPILVQSLSTRQPLSSDLGSKKTETRFWWPRFGFHKRPSCL</sequence>
<dbReference type="EMBL" id="DS547141">
    <property type="protein sequence ID" value="EDR01234.1"/>
    <property type="molecule type" value="Genomic_DNA"/>
</dbReference>
<evidence type="ECO:0000313" key="1">
    <source>
        <dbReference type="EMBL" id="EDR01234.1"/>
    </source>
</evidence>
<name>B0DW17_LACBS</name>
<dbReference type="GeneID" id="6083779"/>
<evidence type="ECO:0000313" key="2">
    <source>
        <dbReference type="Proteomes" id="UP000001194"/>
    </source>
</evidence>
<dbReference type="InParanoid" id="B0DW17"/>
<proteinExistence type="predicted"/>
<protein>
    <submittedName>
        <fullName evidence="1">Predicted protein</fullName>
    </submittedName>
</protein>
<dbReference type="KEGG" id="lbc:LACBIDRAFT_312367"/>
<dbReference type="AlphaFoldDB" id="B0DW17"/>
<dbReference type="HOGENOM" id="CLU_3087640_0_0_1"/>
<keyword evidence="2" id="KW-1185">Reference proteome</keyword>
<reference evidence="1 2" key="1">
    <citation type="journal article" date="2008" name="Nature">
        <title>The genome of Laccaria bicolor provides insights into mycorrhizal symbiosis.</title>
        <authorList>
            <person name="Martin F."/>
            <person name="Aerts A."/>
            <person name="Ahren D."/>
            <person name="Brun A."/>
            <person name="Danchin E.G.J."/>
            <person name="Duchaussoy F."/>
            <person name="Gibon J."/>
            <person name="Kohler A."/>
            <person name="Lindquist E."/>
            <person name="Pereda V."/>
            <person name="Salamov A."/>
            <person name="Shapiro H.J."/>
            <person name="Wuyts J."/>
            <person name="Blaudez D."/>
            <person name="Buee M."/>
            <person name="Brokstein P."/>
            <person name="Canbaeck B."/>
            <person name="Cohen D."/>
            <person name="Courty P.E."/>
            <person name="Coutinho P.M."/>
            <person name="Delaruelle C."/>
            <person name="Detter J.C."/>
            <person name="Deveau A."/>
            <person name="DiFazio S."/>
            <person name="Duplessis S."/>
            <person name="Fraissinet-Tachet L."/>
            <person name="Lucic E."/>
            <person name="Frey-Klett P."/>
            <person name="Fourrey C."/>
            <person name="Feussner I."/>
            <person name="Gay G."/>
            <person name="Grimwood J."/>
            <person name="Hoegger P.J."/>
            <person name="Jain P."/>
            <person name="Kilaru S."/>
            <person name="Labbe J."/>
            <person name="Lin Y.C."/>
            <person name="Legue V."/>
            <person name="Le Tacon F."/>
            <person name="Marmeisse R."/>
            <person name="Melayah D."/>
            <person name="Montanini B."/>
            <person name="Muratet M."/>
            <person name="Nehls U."/>
            <person name="Niculita-Hirzel H."/>
            <person name="Oudot-Le Secq M.P."/>
            <person name="Peter M."/>
            <person name="Quesneville H."/>
            <person name="Rajashekar B."/>
            <person name="Reich M."/>
            <person name="Rouhier N."/>
            <person name="Schmutz J."/>
            <person name="Yin T."/>
            <person name="Chalot M."/>
            <person name="Henrissat B."/>
            <person name="Kuees U."/>
            <person name="Lucas S."/>
            <person name="Van de Peer Y."/>
            <person name="Podila G.K."/>
            <person name="Polle A."/>
            <person name="Pukkila P.J."/>
            <person name="Richardson P.M."/>
            <person name="Rouze P."/>
            <person name="Sanders I.R."/>
            <person name="Stajich J.E."/>
            <person name="Tunlid A."/>
            <person name="Tuskan G."/>
            <person name="Grigoriev I.V."/>
        </authorList>
    </citation>
    <scope>NUCLEOTIDE SEQUENCE [LARGE SCALE GENOMIC DNA]</scope>
    <source>
        <strain evidence="2">S238N-H82 / ATCC MYA-4686</strain>
    </source>
</reference>
<accession>B0DW17</accession>